<gene>
    <name evidence="1" type="ORF">L6452_19225</name>
</gene>
<evidence type="ECO:0000313" key="2">
    <source>
        <dbReference type="Proteomes" id="UP001055879"/>
    </source>
</evidence>
<evidence type="ECO:0000313" key="1">
    <source>
        <dbReference type="EMBL" id="KAI3718358.1"/>
    </source>
</evidence>
<protein>
    <submittedName>
        <fullName evidence="1">Uncharacterized protein</fullName>
    </submittedName>
</protein>
<comment type="caution">
    <text evidence="1">The sequence shown here is derived from an EMBL/GenBank/DDBJ whole genome shotgun (WGS) entry which is preliminary data.</text>
</comment>
<sequence>MKFKTRVQSLALIPIEEQGYYRRGAAYLAMGKFKEALKDFQQIFSYLEDYPRSSVAVSGNRKFGVYMGIDVFGRGTYGGGQWTTNVALDVLKKDYVSAAIFASGWVYKTKQPPDYCTFLSIPILWSLLYCIYKSV</sequence>
<proteinExistence type="predicted"/>
<reference evidence="1 2" key="2">
    <citation type="journal article" date="2022" name="Mol. Ecol. Resour.">
        <title>The genomes of chicory, endive, great burdock and yacon provide insights into Asteraceae paleo-polyploidization history and plant inulin production.</title>
        <authorList>
            <person name="Fan W."/>
            <person name="Wang S."/>
            <person name="Wang H."/>
            <person name="Wang A."/>
            <person name="Jiang F."/>
            <person name="Liu H."/>
            <person name="Zhao H."/>
            <person name="Xu D."/>
            <person name="Zhang Y."/>
        </authorList>
    </citation>
    <scope>NUCLEOTIDE SEQUENCE [LARGE SCALE GENOMIC DNA]</scope>
    <source>
        <strain evidence="2">cv. Niubang</strain>
    </source>
</reference>
<accession>A0ACB9B8U7</accession>
<reference evidence="2" key="1">
    <citation type="journal article" date="2022" name="Mol. Ecol. Resour.">
        <title>The genomes of chicory, endive, great burdock and yacon provide insights into Asteraceae palaeo-polyploidization history and plant inulin production.</title>
        <authorList>
            <person name="Fan W."/>
            <person name="Wang S."/>
            <person name="Wang H."/>
            <person name="Wang A."/>
            <person name="Jiang F."/>
            <person name="Liu H."/>
            <person name="Zhao H."/>
            <person name="Xu D."/>
            <person name="Zhang Y."/>
        </authorList>
    </citation>
    <scope>NUCLEOTIDE SEQUENCE [LARGE SCALE GENOMIC DNA]</scope>
    <source>
        <strain evidence="2">cv. Niubang</strain>
    </source>
</reference>
<keyword evidence="2" id="KW-1185">Reference proteome</keyword>
<dbReference type="Proteomes" id="UP001055879">
    <property type="component" value="Linkage Group LG06"/>
</dbReference>
<name>A0ACB9B8U7_ARCLA</name>
<dbReference type="EMBL" id="CM042052">
    <property type="protein sequence ID" value="KAI3718358.1"/>
    <property type="molecule type" value="Genomic_DNA"/>
</dbReference>
<organism evidence="1 2">
    <name type="scientific">Arctium lappa</name>
    <name type="common">Greater burdock</name>
    <name type="synonym">Lappa major</name>
    <dbReference type="NCBI Taxonomy" id="4217"/>
    <lineage>
        <taxon>Eukaryota</taxon>
        <taxon>Viridiplantae</taxon>
        <taxon>Streptophyta</taxon>
        <taxon>Embryophyta</taxon>
        <taxon>Tracheophyta</taxon>
        <taxon>Spermatophyta</taxon>
        <taxon>Magnoliopsida</taxon>
        <taxon>eudicotyledons</taxon>
        <taxon>Gunneridae</taxon>
        <taxon>Pentapetalae</taxon>
        <taxon>asterids</taxon>
        <taxon>campanulids</taxon>
        <taxon>Asterales</taxon>
        <taxon>Asteraceae</taxon>
        <taxon>Carduoideae</taxon>
        <taxon>Cardueae</taxon>
        <taxon>Arctiinae</taxon>
        <taxon>Arctium</taxon>
    </lineage>
</organism>